<dbReference type="Proteomes" id="UP000049855">
    <property type="component" value="Unassembled WGS sequence"/>
</dbReference>
<reference evidence="3" key="1">
    <citation type="submission" date="2015-03" db="EMBL/GenBank/DDBJ databases">
        <authorList>
            <person name="Nijsse Bart"/>
        </authorList>
    </citation>
    <scope>NUCLEOTIDE SEQUENCE [LARGE SCALE GENOMIC DNA]</scope>
</reference>
<keyword evidence="1" id="KW-0472">Membrane</keyword>
<feature type="transmembrane region" description="Helical" evidence="1">
    <location>
        <begin position="9"/>
        <end position="28"/>
    </location>
</feature>
<protein>
    <submittedName>
        <fullName evidence="2">Uncharacterized protein</fullName>
    </submittedName>
</protein>
<keyword evidence="3" id="KW-1185">Reference proteome</keyword>
<evidence type="ECO:0000256" key="1">
    <source>
        <dbReference type="SAM" id="Phobius"/>
    </source>
</evidence>
<dbReference type="EMBL" id="CTRP01000003">
    <property type="protein sequence ID" value="CQR70312.1"/>
    <property type="molecule type" value="Genomic_DNA"/>
</dbReference>
<organism evidence="2 3">
    <name type="scientific">Sporomusa ovata</name>
    <dbReference type="NCBI Taxonomy" id="2378"/>
    <lineage>
        <taxon>Bacteria</taxon>
        <taxon>Bacillati</taxon>
        <taxon>Bacillota</taxon>
        <taxon>Negativicutes</taxon>
        <taxon>Selenomonadales</taxon>
        <taxon>Sporomusaceae</taxon>
        <taxon>Sporomusa</taxon>
    </lineage>
</organism>
<evidence type="ECO:0000313" key="2">
    <source>
        <dbReference type="EMBL" id="CQR70312.1"/>
    </source>
</evidence>
<keyword evidence="1" id="KW-1133">Transmembrane helix</keyword>
<evidence type="ECO:0000313" key="3">
    <source>
        <dbReference type="Proteomes" id="UP000049855"/>
    </source>
</evidence>
<name>A0A0U1KSC7_9FIRM</name>
<dbReference type="AlphaFoldDB" id="A0A0U1KSC7"/>
<accession>A0A0U1KSC7</accession>
<keyword evidence="1" id="KW-0812">Transmembrane</keyword>
<gene>
    <name evidence="2" type="ORF">SpAn4DRAFT_1281</name>
</gene>
<proteinExistence type="predicted"/>
<sequence>MALRGIPTVMFETVFFCHIMILTASFLAGDSFLSQYTS</sequence>